<dbReference type="InterPro" id="IPR019734">
    <property type="entry name" value="TPR_rpt"/>
</dbReference>
<dbReference type="PANTHER" id="PTHR12558:SF13">
    <property type="entry name" value="CELL DIVISION CYCLE PROTEIN 27 HOMOLOG"/>
    <property type="match status" value="1"/>
</dbReference>
<protein>
    <recommendedName>
        <fullName evidence="2">Tetratricopeptide repeat protein 21A/21B C-terminal ARM domain-containing protein</fullName>
    </recommendedName>
</protein>
<sequence>MEEEFLDFDDNQEMESIEEIAKQYADLKNGISGNILSEMAFELLIDYYDEQQNLNKALEVALTSREYYPFSAELMVKHADLLIADRKYNLSLDILEQARLLNSDDINIYILKVDALLALNEIDQAFEVFHTSLNMFEEDEKLDLLFEYVDVFDDYEVFDMVFDCLKMILDIAPNDEVALYKICYWVEFTGRFEESIRIHQKIIDSNPYNELAWFNLAAAFQGLKLYEKAIDAYQYAITINEKFDIAYRNLGDVYIRLRKFKEAIEALTTVVELTRPEDVLYEAIGHCHHKLQNFPLARLNYRKASHMQPDDNKLHYKIALTYMDELKWPNAIKSLEASLQIASAPEAHLALGECLLHQSAFNEAIYHFGIAVKQKPRNIPNWEALIKGLYAAGFFEEAEKQAQFALEATGQRPIFHFYIAMTLFAQAKNKEGLLQLELGMHHAPRLFRKVLELNPGIMQNSRVVDILARYNKSRH</sequence>
<dbReference type="SUPFAM" id="SSF48452">
    <property type="entry name" value="TPR-like"/>
    <property type="match status" value="3"/>
</dbReference>
<gene>
    <name evidence="3" type="ORF">DI598_02335</name>
</gene>
<dbReference type="AlphaFoldDB" id="A0A2W5FA57"/>
<dbReference type="Pfam" id="PF25063">
    <property type="entry name" value="ARM_TT21_C"/>
    <property type="match status" value="1"/>
</dbReference>
<reference evidence="3 4" key="1">
    <citation type="submission" date="2017-11" db="EMBL/GenBank/DDBJ databases">
        <title>Infants hospitalized years apart are colonized by the same room-sourced microbial strains.</title>
        <authorList>
            <person name="Brooks B."/>
            <person name="Olm M.R."/>
            <person name="Firek B.A."/>
            <person name="Baker R."/>
            <person name="Thomas B.C."/>
            <person name="Morowitz M.J."/>
            <person name="Banfield J.F."/>
        </authorList>
    </citation>
    <scope>NUCLEOTIDE SEQUENCE [LARGE SCALE GENOMIC DNA]</scope>
    <source>
        <strain evidence="3">S2_009_000_R2_76</strain>
    </source>
</reference>
<feature type="repeat" description="TPR" evidence="1">
    <location>
        <begin position="244"/>
        <end position="277"/>
    </location>
</feature>
<dbReference type="InterPro" id="IPR056834">
    <property type="entry name" value="ARM_TT21_C"/>
</dbReference>
<organism evidence="3 4">
    <name type="scientific">Pseudopedobacter saltans</name>
    <dbReference type="NCBI Taxonomy" id="151895"/>
    <lineage>
        <taxon>Bacteria</taxon>
        <taxon>Pseudomonadati</taxon>
        <taxon>Bacteroidota</taxon>
        <taxon>Sphingobacteriia</taxon>
        <taxon>Sphingobacteriales</taxon>
        <taxon>Sphingobacteriaceae</taxon>
        <taxon>Pseudopedobacter</taxon>
    </lineage>
</organism>
<dbReference type="Proteomes" id="UP000249645">
    <property type="component" value="Unassembled WGS sequence"/>
</dbReference>
<feature type="domain" description="Tetratricopeptide repeat protein 21A/21B C-terminal ARM" evidence="2">
    <location>
        <begin position="196"/>
        <end position="336"/>
    </location>
</feature>
<proteinExistence type="predicted"/>
<dbReference type="EMBL" id="QFOI01000021">
    <property type="protein sequence ID" value="PZP51783.1"/>
    <property type="molecule type" value="Genomic_DNA"/>
</dbReference>
<dbReference type="Gene3D" id="1.25.40.10">
    <property type="entry name" value="Tetratricopeptide repeat domain"/>
    <property type="match status" value="4"/>
</dbReference>
<evidence type="ECO:0000313" key="3">
    <source>
        <dbReference type="EMBL" id="PZP51783.1"/>
    </source>
</evidence>
<dbReference type="PROSITE" id="PS50005">
    <property type="entry name" value="TPR"/>
    <property type="match status" value="3"/>
</dbReference>
<dbReference type="PANTHER" id="PTHR12558">
    <property type="entry name" value="CELL DIVISION CYCLE 16,23,27"/>
    <property type="match status" value="1"/>
</dbReference>
<accession>A0A2W5FA57</accession>
<keyword evidence="1" id="KW-0802">TPR repeat</keyword>
<dbReference type="SMART" id="SM00028">
    <property type="entry name" value="TPR"/>
    <property type="match status" value="5"/>
</dbReference>
<comment type="caution">
    <text evidence="3">The sequence shown here is derived from an EMBL/GenBank/DDBJ whole genome shotgun (WGS) entry which is preliminary data.</text>
</comment>
<evidence type="ECO:0000256" key="1">
    <source>
        <dbReference type="PROSITE-ProRule" id="PRU00339"/>
    </source>
</evidence>
<evidence type="ECO:0000259" key="2">
    <source>
        <dbReference type="Pfam" id="PF25063"/>
    </source>
</evidence>
<evidence type="ECO:0000313" key="4">
    <source>
        <dbReference type="Proteomes" id="UP000249645"/>
    </source>
</evidence>
<name>A0A2W5FA57_9SPHI</name>
<dbReference type="InterPro" id="IPR011990">
    <property type="entry name" value="TPR-like_helical_dom_sf"/>
</dbReference>
<feature type="repeat" description="TPR" evidence="1">
    <location>
        <begin position="345"/>
        <end position="378"/>
    </location>
</feature>
<feature type="repeat" description="TPR" evidence="1">
    <location>
        <begin position="210"/>
        <end position="243"/>
    </location>
</feature>